<keyword evidence="2" id="KW-1185">Reference proteome</keyword>
<protein>
    <submittedName>
        <fullName evidence="1">Uncharacterized protein</fullName>
    </submittedName>
</protein>
<dbReference type="InterPro" id="IPR027417">
    <property type="entry name" value="P-loop_NTPase"/>
</dbReference>
<reference evidence="1 2" key="1">
    <citation type="submission" date="2020-04" db="EMBL/GenBank/DDBJ databases">
        <title>Novel Mycoplasma species detected in Phocoena phocoena (harbor porpoise) from the USA.</title>
        <authorList>
            <person name="Volokhov D.V."/>
        </authorList>
    </citation>
    <scope>NUCLEOTIDE SEQUENCE [LARGE SCALE GENOMIC DNA]</scope>
    <source>
        <strain evidence="1 2">Phocoena C-264-GEN</strain>
    </source>
</reference>
<dbReference type="Gene3D" id="3.40.50.300">
    <property type="entry name" value="P-loop containing nucleotide triphosphate hydrolases"/>
    <property type="match status" value="1"/>
</dbReference>
<dbReference type="Proteomes" id="UP000501060">
    <property type="component" value="Chromosome"/>
</dbReference>
<name>A0A858U6Y7_9MOLU</name>
<dbReference type="EMBL" id="CP051481">
    <property type="protein sequence ID" value="QJG66993.1"/>
    <property type="molecule type" value="Genomic_DNA"/>
</dbReference>
<sequence length="763" mass="90198">MPKNKLKLESIGITKTDKILYFDNVNFSLTQNKILSIVSDNKSIEDSLFTIMIGQNRKSIPYQGFLAFNDILVDDNINTKINNIFHYYNSVNFAFKKPLTIQQKSLRLRQFLMSRFIVNYRNENLSVDFLNKYWKVIKEYNPILRKRKVDFENKTYSCLNDEIEKLFSGFEVLIKNNEHNKITNLDKRLEYLNTLFSTLIMKVHQAKYDIILEYRKYEKKIEKHKLFLQKDQLIHLSNNMFKPFGSENKNVEYTNNTVKRDENQELIMNTILLKRCLLSVNGRLNAFKQKNKITKEKTAFIDTFKRYSVYNCIYKFVLNHSKTLVNLKHTELLFFVKEINNIADDYIKTFFIPKNKYSRPSITQQIKNEAKIYVYESLNKFIINASAKSNVVLKQSTYLNTIIKSLLSYFNKTEVPYWLKNSEIYKNNQLLLKEMKLNYEWNYKAVTNQLKSEINTISKSLKVNELDLERWINTLKVAMFNTRDEVDNLKHSKNYNECDVKNLMFKFKYIVRQYEYFSEHLKDFRDLLRIFTAQDITEETVKKFLFTEYVNKVCEQANINKILLEKKLIGIEYNTIIDIELACLFLTNPNIVVLGPEINALSVETIKYVLSKTNNYVFKNNSIGIYFIRDVNTALNYGTDAIIFNNNKIVEQGKTSCILNNPVHPYIKRALGQKVVLQESAKNLLYNPANFTDDFYEVEPGHIVQCNLYELMLWIDKSKVKNDNLSKLIEYEKITQNNTIRNINDSINFEDVQISNFVIKKGK</sequence>
<dbReference type="AlphaFoldDB" id="A0A858U6Y7"/>
<evidence type="ECO:0000313" key="1">
    <source>
        <dbReference type="EMBL" id="QJG66993.1"/>
    </source>
</evidence>
<gene>
    <name evidence="1" type="ORF">HGG69_01495</name>
</gene>
<evidence type="ECO:0000313" key="2">
    <source>
        <dbReference type="Proteomes" id="UP000501060"/>
    </source>
</evidence>
<proteinExistence type="predicted"/>
<dbReference type="RefSeq" id="WP_169605044.1">
    <property type="nucleotide sequence ID" value="NZ_CP051481.1"/>
</dbReference>
<organism evidence="1 2">
    <name type="scientific">Mycoplasma phocoenae</name>
    <dbReference type="NCBI Taxonomy" id="754517"/>
    <lineage>
        <taxon>Bacteria</taxon>
        <taxon>Bacillati</taxon>
        <taxon>Mycoplasmatota</taxon>
        <taxon>Mollicutes</taxon>
        <taxon>Mycoplasmataceae</taxon>
        <taxon>Mycoplasma</taxon>
    </lineage>
</organism>
<dbReference type="KEGG" id="mphe:HGG69_01495"/>
<accession>A0A858U6Y7</accession>
<dbReference type="SUPFAM" id="SSF52540">
    <property type="entry name" value="P-loop containing nucleoside triphosphate hydrolases"/>
    <property type="match status" value="1"/>
</dbReference>